<protein>
    <submittedName>
        <fullName evidence="2">Uncharacterized protein</fullName>
    </submittedName>
</protein>
<comment type="caution">
    <text evidence="2">The sequence shown here is derived from an EMBL/GenBank/DDBJ whole genome shotgun (WGS) entry which is preliminary data.</text>
</comment>
<keyword evidence="3" id="KW-1185">Reference proteome</keyword>
<proteinExistence type="predicted"/>
<reference evidence="2 3" key="1">
    <citation type="submission" date="2015-01" db="EMBL/GenBank/DDBJ databases">
        <title>Evolution of Trichinella species and genotypes.</title>
        <authorList>
            <person name="Korhonen P.K."/>
            <person name="Edoardo P."/>
            <person name="Giuseppe L.R."/>
            <person name="Gasser R.B."/>
        </authorList>
    </citation>
    <scope>NUCLEOTIDE SEQUENCE [LARGE SCALE GENOMIC DNA]</scope>
    <source>
        <strain evidence="2">ISS37</strain>
    </source>
</reference>
<dbReference type="EMBL" id="JYDL01000299">
    <property type="protein sequence ID" value="KRX12664.1"/>
    <property type="molecule type" value="Genomic_DNA"/>
</dbReference>
<sequence>MVRMNRAPDGATVILYLARNSPGQTGPIPASFRLLPDRYGHLAGYSRREIDSRNRDRSEYGLGDSCPVLLVGVAVLGVSSPCSGRAPMECHLIS</sequence>
<name>A0A0V0RJ61_9BILA</name>
<accession>A0A0V0RJ61</accession>
<evidence type="ECO:0000313" key="2">
    <source>
        <dbReference type="EMBL" id="KRX14529.1"/>
    </source>
</evidence>
<evidence type="ECO:0000313" key="3">
    <source>
        <dbReference type="Proteomes" id="UP000054630"/>
    </source>
</evidence>
<gene>
    <name evidence="2" type="ORF">T07_2574</name>
    <name evidence="1" type="ORF">T07_7857</name>
</gene>
<organism evidence="2 3">
    <name type="scientific">Trichinella nelsoni</name>
    <dbReference type="NCBI Taxonomy" id="6336"/>
    <lineage>
        <taxon>Eukaryota</taxon>
        <taxon>Metazoa</taxon>
        <taxon>Ecdysozoa</taxon>
        <taxon>Nematoda</taxon>
        <taxon>Enoplea</taxon>
        <taxon>Dorylaimia</taxon>
        <taxon>Trichinellida</taxon>
        <taxon>Trichinellidae</taxon>
        <taxon>Trichinella</taxon>
    </lineage>
</organism>
<dbReference type="AlphaFoldDB" id="A0A0V0RJ61"/>
<dbReference type="EMBL" id="JYDL01000157">
    <property type="protein sequence ID" value="KRX14529.1"/>
    <property type="molecule type" value="Genomic_DNA"/>
</dbReference>
<evidence type="ECO:0000313" key="1">
    <source>
        <dbReference type="EMBL" id="KRX12664.1"/>
    </source>
</evidence>
<dbReference type="OrthoDB" id="5925719at2759"/>
<dbReference type="Proteomes" id="UP000054630">
    <property type="component" value="Unassembled WGS sequence"/>
</dbReference>